<feature type="transmembrane region" description="Helical" evidence="1">
    <location>
        <begin position="121"/>
        <end position="141"/>
    </location>
</feature>
<feature type="transmembrane region" description="Helical" evidence="1">
    <location>
        <begin position="72"/>
        <end position="90"/>
    </location>
</feature>
<reference evidence="3 4" key="1">
    <citation type="submission" date="2014-04" db="EMBL/GenBank/DDBJ databases">
        <title>Draft genome sequence of Photobacterium halotolerans S2753: a solonamide, ngercheumicin and holomycin producer.</title>
        <authorList>
            <person name="Machado H.R."/>
            <person name="Gram L."/>
        </authorList>
    </citation>
    <scope>NUCLEOTIDE SEQUENCE [LARGE SCALE GENOMIC DNA]</scope>
    <source>
        <strain evidence="3 4">S2753</strain>
    </source>
</reference>
<evidence type="ECO:0000256" key="1">
    <source>
        <dbReference type="SAM" id="Phobius"/>
    </source>
</evidence>
<dbReference type="RefSeq" id="WP_036757026.1">
    <property type="nucleotide sequence ID" value="NZ_JAGSGC010000022.1"/>
</dbReference>
<sequence>MTITKDHIGGLVFLCLSIAYGYYGSEIVLFPGDEFQPFHAKSLPLALAGMGIIFSLCQLLTASRSEVDKLDLSGLDFVLMAKLLVLMLIFAAALEWIGFLLSTVVFLVGGYWLLGERRPKMLLLASVPFAAGFWFLLTQLLDIYLAPGRLITGLLGG</sequence>
<dbReference type="AlphaFoldDB" id="A0A066RQ17"/>
<keyword evidence="1" id="KW-0472">Membrane</keyword>
<dbReference type="OrthoDB" id="6214403at2"/>
<comment type="caution">
    <text evidence="3">The sequence shown here is derived from an EMBL/GenBank/DDBJ whole genome shotgun (WGS) entry which is preliminary data.</text>
</comment>
<dbReference type="Pfam" id="PF07331">
    <property type="entry name" value="TctB"/>
    <property type="match status" value="1"/>
</dbReference>
<proteinExistence type="predicted"/>
<keyword evidence="4" id="KW-1185">Reference proteome</keyword>
<dbReference type="STRING" id="1654360.EA58_20140"/>
<evidence type="ECO:0000313" key="4">
    <source>
        <dbReference type="Proteomes" id="UP000027192"/>
    </source>
</evidence>
<dbReference type="InterPro" id="IPR009936">
    <property type="entry name" value="DUF1468"/>
</dbReference>
<name>A0A066RQ17_9GAMM</name>
<evidence type="ECO:0000259" key="2">
    <source>
        <dbReference type="Pfam" id="PF07331"/>
    </source>
</evidence>
<evidence type="ECO:0000313" key="3">
    <source>
        <dbReference type="EMBL" id="KDM89767.1"/>
    </source>
</evidence>
<protein>
    <submittedName>
        <fullName evidence="3">TctB</fullName>
    </submittedName>
</protein>
<feature type="domain" description="DUF1468" evidence="2">
    <location>
        <begin position="8"/>
        <end position="145"/>
    </location>
</feature>
<feature type="transmembrane region" description="Helical" evidence="1">
    <location>
        <begin position="96"/>
        <end position="114"/>
    </location>
</feature>
<dbReference type="EMBL" id="JMIB01000043">
    <property type="protein sequence ID" value="KDM89767.1"/>
    <property type="molecule type" value="Genomic_DNA"/>
</dbReference>
<feature type="transmembrane region" description="Helical" evidence="1">
    <location>
        <begin position="43"/>
        <end position="60"/>
    </location>
</feature>
<accession>A0A066RQ17</accession>
<gene>
    <name evidence="3" type="ORF">EA58_20140</name>
</gene>
<dbReference type="Proteomes" id="UP000027192">
    <property type="component" value="Unassembled WGS sequence"/>
</dbReference>
<feature type="transmembrane region" description="Helical" evidence="1">
    <location>
        <begin position="7"/>
        <end position="23"/>
    </location>
</feature>
<keyword evidence="1" id="KW-0812">Transmembrane</keyword>
<keyword evidence="1" id="KW-1133">Transmembrane helix</keyword>
<organism evidence="3 4">
    <name type="scientific">Photobacterium galatheae</name>
    <dbReference type="NCBI Taxonomy" id="1654360"/>
    <lineage>
        <taxon>Bacteria</taxon>
        <taxon>Pseudomonadati</taxon>
        <taxon>Pseudomonadota</taxon>
        <taxon>Gammaproteobacteria</taxon>
        <taxon>Vibrionales</taxon>
        <taxon>Vibrionaceae</taxon>
        <taxon>Photobacterium</taxon>
    </lineage>
</organism>